<evidence type="ECO:0000256" key="1">
    <source>
        <dbReference type="ARBA" id="ARBA00004589"/>
    </source>
</evidence>
<keyword evidence="6 10" id="KW-0732">Signal</keyword>
<keyword evidence="5" id="KW-0336">GPI-anchor</keyword>
<feature type="disulfide bond" evidence="9">
    <location>
        <begin position="44"/>
        <end position="51"/>
    </location>
</feature>
<feature type="domain" description="CFEM" evidence="11">
    <location>
        <begin position="1"/>
        <end position="116"/>
    </location>
</feature>
<feature type="binding site" description="axial binding residue" evidence="9">
    <location>
        <position position="48"/>
    </location>
    <ligand>
        <name>heme</name>
        <dbReference type="ChEBI" id="CHEBI:30413"/>
    </ligand>
    <ligandPart>
        <name>Fe</name>
        <dbReference type="ChEBI" id="CHEBI:18248"/>
    </ligandPart>
</feature>
<feature type="signal peptide" evidence="10">
    <location>
        <begin position="1"/>
        <end position="17"/>
    </location>
</feature>
<keyword evidence="7 9" id="KW-1015">Disulfide bond</keyword>
<dbReference type="PROSITE" id="PS52012">
    <property type="entry name" value="CFEM"/>
    <property type="match status" value="1"/>
</dbReference>
<gene>
    <name evidence="12" type="ORF">CPLU01_09261</name>
</gene>
<accession>A0A8H6K9H0</accession>
<sequence>MKYTSITVAFLAASAAAKTIDELVESIPTCAITCIRDGAQSVNCAITDFQCSCGKVEQLTPTVVSCLSKSSCTAQDQTDVLLASQDICAQVAAGGSATGSIPVATGAAPTGTGTVPADAVSTTGTAAASTSTPAAAGRVQAAGWAGAVAVVAAFAL</sequence>
<dbReference type="AlphaFoldDB" id="A0A8H6K9H0"/>
<evidence type="ECO:0000256" key="6">
    <source>
        <dbReference type="ARBA" id="ARBA00022729"/>
    </source>
</evidence>
<dbReference type="EMBL" id="WIGO01000142">
    <property type="protein sequence ID" value="KAF6827188.1"/>
    <property type="molecule type" value="Genomic_DNA"/>
</dbReference>
<proteinExistence type="inferred from homology"/>
<evidence type="ECO:0000313" key="13">
    <source>
        <dbReference type="Proteomes" id="UP000654918"/>
    </source>
</evidence>
<dbReference type="GO" id="GO:0005576">
    <property type="term" value="C:extracellular region"/>
    <property type="evidence" value="ECO:0007669"/>
    <property type="project" value="UniProtKB-SubCell"/>
</dbReference>
<dbReference type="SMART" id="SM00747">
    <property type="entry name" value="CFEM"/>
    <property type="match status" value="1"/>
</dbReference>
<evidence type="ECO:0000256" key="7">
    <source>
        <dbReference type="ARBA" id="ARBA00023157"/>
    </source>
</evidence>
<dbReference type="GO" id="GO:0098552">
    <property type="term" value="C:side of membrane"/>
    <property type="evidence" value="ECO:0007669"/>
    <property type="project" value="UniProtKB-KW"/>
</dbReference>
<keyword evidence="5" id="KW-0325">Glycoprotein</keyword>
<evidence type="ECO:0000256" key="2">
    <source>
        <dbReference type="ARBA" id="ARBA00004613"/>
    </source>
</evidence>
<evidence type="ECO:0000256" key="10">
    <source>
        <dbReference type="SAM" id="SignalP"/>
    </source>
</evidence>
<evidence type="ECO:0000256" key="8">
    <source>
        <dbReference type="ARBA" id="ARBA00023288"/>
    </source>
</evidence>
<comment type="subcellular location">
    <subcellularLocation>
        <location evidence="1">Membrane</location>
        <topology evidence="1">Lipid-anchor</topology>
        <topology evidence="1">GPI-anchor</topology>
    </subcellularLocation>
    <subcellularLocation>
        <location evidence="2">Secreted</location>
    </subcellularLocation>
</comment>
<organism evidence="12 13">
    <name type="scientific">Colletotrichum plurivorum</name>
    <dbReference type="NCBI Taxonomy" id="2175906"/>
    <lineage>
        <taxon>Eukaryota</taxon>
        <taxon>Fungi</taxon>
        <taxon>Dikarya</taxon>
        <taxon>Ascomycota</taxon>
        <taxon>Pezizomycotina</taxon>
        <taxon>Sordariomycetes</taxon>
        <taxon>Hypocreomycetidae</taxon>
        <taxon>Glomerellales</taxon>
        <taxon>Glomerellaceae</taxon>
        <taxon>Colletotrichum</taxon>
        <taxon>Colletotrichum orchidearum species complex</taxon>
    </lineage>
</organism>
<keyword evidence="5" id="KW-0472">Membrane</keyword>
<comment type="caution">
    <text evidence="9">Lacks conserved residue(s) required for the propagation of feature annotation.</text>
</comment>
<keyword evidence="13" id="KW-1185">Reference proteome</keyword>
<feature type="chain" id="PRO_5034852481" evidence="10">
    <location>
        <begin position="18"/>
        <end position="156"/>
    </location>
</feature>
<protein>
    <submittedName>
        <fullName evidence="12">Immunoreactive protein</fullName>
    </submittedName>
</protein>
<keyword evidence="4" id="KW-0964">Secreted</keyword>
<evidence type="ECO:0000313" key="12">
    <source>
        <dbReference type="EMBL" id="KAF6827188.1"/>
    </source>
</evidence>
<dbReference type="Proteomes" id="UP000654918">
    <property type="component" value="Unassembled WGS sequence"/>
</dbReference>
<keyword evidence="8" id="KW-0449">Lipoprotein</keyword>
<comment type="caution">
    <text evidence="12">The sequence shown here is derived from an EMBL/GenBank/DDBJ whole genome shotgun (WGS) entry which is preliminary data.</text>
</comment>
<reference evidence="12" key="1">
    <citation type="journal article" date="2020" name="Phytopathology">
        <title>Genome Sequence Resources of Colletotrichum truncatum, C. plurivorum, C. musicola, and C. sojae: Four Species Pathogenic to Soybean (Glycine max).</title>
        <authorList>
            <person name="Rogerio F."/>
            <person name="Boufleur T.R."/>
            <person name="Ciampi-Guillardi M."/>
            <person name="Sukno S.A."/>
            <person name="Thon M.R."/>
            <person name="Massola Junior N.S."/>
            <person name="Baroncelli R."/>
        </authorList>
    </citation>
    <scope>NUCLEOTIDE SEQUENCE</scope>
    <source>
        <strain evidence="12">LFN00145</strain>
    </source>
</reference>
<dbReference type="InterPro" id="IPR008427">
    <property type="entry name" value="Extracellular_membr_CFEM_dom"/>
</dbReference>
<name>A0A8H6K9H0_9PEZI</name>
<evidence type="ECO:0000256" key="4">
    <source>
        <dbReference type="ARBA" id="ARBA00022525"/>
    </source>
</evidence>
<evidence type="ECO:0000256" key="3">
    <source>
        <dbReference type="ARBA" id="ARBA00010031"/>
    </source>
</evidence>
<evidence type="ECO:0000256" key="5">
    <source>
        <dbReference type="ARBA" id="ARBA00022622"/>
    </source>
</evidence>
<evidence type="ECO:0000259" key="11">
    <source>
        <dbReference type="PROSITE" id="PS52012"/>
    </source>
</evidence>
<dbReference type="GO" id="GO:0046872">
    <property type="term" value="F:metal ion binding"/>
    <property type="evidence" value="ECO:0007669"/>
    <property type="project" value="UniProtKB-UniRule"/>
</dbReference>
<keyword evidence="9" id="KW-0479">Metal-binding</keyword>
<dbReference type="Pfam" id="PF05730">
    <property type="entry name" value="CFEM"/>
    <property type="match status" value="1"/>
</dbReference>
<keyword evidence="9" id="KW-0408">Iron</keyword>
<comment type="similarity">
    <text evidence="3">Belongs to the RBT5 family.</text>
</comment>
<evidence type="ECO:0000256" key="9">
    <source>
        <dbReference type="PROSITE-ProRule" id="PRU01356"/>
    </source>
</evidence>
<keyword evidence="9" id="KW-0349">Heme</keyword>